<dbReference type="NCBIfam" id="TIGR01446">
    <property type="entry name" value="DnaD_dom"/>
    <property type="match status" value="1"/>
</dbReference>
<gene>
    <name evidence="4" type="ORF">D8M05_05200</name>
</gene>
<evidence type="ECO:0000313" key="4">
    <source>
        <dbReference type="EMBL" id="RKQ17069.1"/>
    </source>
</evidence>
<dbReference type="AlphaFoldDB" id="A0A494Z3G5"/>
<dbReference type="EMBL" id="RBZO01000006">
    <property type="protein sequence ID" value="RKQ17069.1"/>
    <property type="molecule type" value="Genomic_DNA"/>
</dbReference>
<dbReference type="InterPro" id="IPR053162">
    <property type="entry name" value="DnaD"/>
</dbReference>
<dbReference type="Pfam" id="PF07261">
    <property type="entry name" value="DnaB_2"/>
    <property type="match status" value="1"/>
</dbReference>
<feature type="domain" description="DnaB/C C-terminal" evidence="3">
    <location>
        <begin position="168"/>
        <end position="238"/>
    </location>
</feature>
<comment type="similarity">
    <text evidence="1">Belongs to the DnaB/DnaD family.</text>
</comment>
<dbReference type="Gene3D" id="1.10.10.630">
    <property type="entry name" value="DnaD domain-like"/>
    <property type="match status" value="1"/>
</dbReference>
<feature type="compositionally biased region" description="Basic residues" evidence="2">
    <location>
        <begin position="149"/>
        <end position="159"/>
    </location>
</feature>
<dbReference type="PANTHER" id="PTHR37293">
    <property type="entry name" value="PHAGE REPLICATION PROTEIN-RELATED"/>
    <property type="match status" value="1"/>
</dbReference>
<evidence type="ECO:0000256" key="2">
    <source>
        <dbReference type="SAM" id="MobiDB-lite"/>
    </source>
</evidence>
<proteinExistence type="inferred from homology"/>
<comment type="caution">
    <text evidence="4">The sequence shown here is derived from an EMBL/GenBank/DDBJ whole genome shotgun (WGS) entry which is preliminary data.</text>
</comment>
<dbReference type="RefSeq" id="WP_121129350.1">
    <property type="nucleotide sequence ID" value="NZ_JBHUFK010000041.1"/>
</dbReference>
<name>A0A494Z3G5_9BACI</name>
<dbReference type="InterPro" id="IPR006343">
    <property type="entry name" value="DnaB/C_C"/>
</dbReference>
<reference evidence="4 5" key="1">
    <citation type="journal article" date="2015" name="Antonie Van Leeuwenhoek">
        <title>Oceanobacillus bengalensis sp. nov., a bacterium isolated from seawater of the Bay of Bengal.</title>
        <authorList>
            <person name="Yongchang O."/>
            <person name="Xiang W."/>
            <person name="Wang G."/>
        </authorList>
    </citation>
    <scope>NUCLEOTIDE SEQUENCE [LARGE SCALE GENOMIC DNA]</scope>
    <source>
        <strain evidence="4 5">MCCC 1K00260</strain>
    </source>
</reference>
<sequence>MNYIKELNSFREWIMLNQLPSNAICLWHTLLSINNATGWKTKFNVPSVTVRQMSGLSNQQLSRARKTLVEEGILQYEAGKKGVAPVYQLNSFYTLNQTYKSQSSSQIDDSFDTPSHIESDEQSQLQDKSVDQSVEHSSKQNDTNSRNILKQKQKQKSSSRTHEKQNPFTIYEQNFGILRPIARESFIAWCEDFGDDVIIYAIAFAVKRGGRTFSYLEEILREWANAKLETVEQVKAYEKQKAMDKKNIVPYLKRDKANNKILFDELREELKI</sequence>
<evidence type="ECO:0000313" key="5">
    <source>
        <dbReference type="Proteomes" id="UP000281813"/>
    </source>
</evidence>
<feature type="region of interest" description="Disordered" evidence="2">
    <location>
        <begin position="104"/>
        <end position="165"/>
    </location>
</feature>
<evidence type="ECO:0000259" key="3">
    <source>
        <dbReference type="Pfam" id="PF07261"/>
    </source>
</evidence>
<dbReference type="OrthoDB" id="1047417at2"/>
<accession>A0A494Z3G5</accession>
<dbReference type="Proteomes" id="UP000281813">
    <property type="component" value="Unassembled WGS sequence"/>
</dbReference>
<evidence type="ECO:0000256" key="1">
    <source>
        <dbReference type="ARBA" id="ARBA00093462"/>
    </source>
</evidence>
<feature type="compositionally biased region" description="Basic and acidic residues" evidence="2">
    <location>
        <begin position="128"/>
        <end position="139"/>
    </location>
</feature>
<keyword evidence="5" id="KW-1185">Reference proteome</keyword>
<protein>
    <submittedName>
        <fullName evidence="4">DnaD domain protein</fullName>
    </submittedName>
</protein>
<dbReference type="InterPro" id="IPR034829">
    <property type="entry name" value="DnaD-like_sf"/>
</dbReference>
<dbReference type="PANTHER" id="PTHR37293:SF5">
    <property type="entry name" value="DNA REPLICATION PROTEIN"/>
    <property type="match status" value="1"/>
</dbReference>
<dbReference type="SUPFAM" id="SSF158499">
    <property type="entry name" value="DnaD domain-like"/>
    <property type="match status" value="1"/>
</dbReference>
<organism evidence="4 5">
    <name type="scientific">Oceanobacillus bengalensis</name>
    <dbReference type="NCBI Taxonomy" id="1435466"/>
    <lineage>
        <taxon>Bacteria</taxon>
        <taxon>Bacillati</taxon>
        <taxon>Bacillota</taxon>
        <taxon>Bacilli</taxon>
        <taxon>Bacillales</taxon>
        <taxon>Bacillaceae</taxon>
        <taxon>Oceanobacillus</taxon>
    </lineage>
</organism>